<name>A0ABD2QUA3_9SOLN</name>
<dbReference type="PROSITE" id="PS50089">
    <property type="entry name" value="ZF_RING_2"/>
    <property type="match status" value="1"/>
</dbReference>
<dbReference type="AlphaFoldDB" id="A0ABD2QUA3"/>
<dbReference type="Proteomes" id="UP001627284">
    <property type="component" value="Unassembled WGS sequence"/>
</dbReference>
<dbReference type="GO" id="GO:0061630">
    <property type="term" value="F:ubiquitin protein ligase activity"/>
    <property type="evidence" value="ECO:0007669"/>
    <property type="project" value="UniProtKB-EC"/>
</dbReference>
<keyword evidence="7" id="KW-0862">Zinc</keyword>
<evidence type="ECO:0000256" key="9">
    <source>
        <dbReference type="SAM" id="Coils"/>
    </source>
</evidence>
<dbReference type="EC" id="2.3.2.27" evidence="2"/>
<protein>
    <recommendedName>
        <fullName evidence="2">RING-type E3 ubiquitin transferase</fullName>
        <ecNumber evidence="2">2.3.2.27</ecNumber>
    </recommendedName>
</protein>
<sequence length="289" mass="33620">MPQHDQVPCFCTRTLPPDAALLNRLQHLPPVDYSFMSRFKFEHSNLGDIVYEIEEEEEAEELSDEEIMEEDEQEVEEAVNELTLDEETMEEDEQAVEEAVNELILDEEIIEEEEGDVEVENMEATTEFGWFVQTGMEYDIHLLNEGNQQASGRRTRTARIQVNTNYIRYNIQVPQSVLDDTYTDEIEDEEEEEVVEEDNINEFVDQDMSDYFETSTCYVTCVMDVDNHEDGDDDEEQQACAICLLEYKDEDNIGTLQCGHEFHAECINKWLQRKKSCPFCRASVLPTNT</sequence>
<evidence type="ECO:0000256" key="6">
    <source>
        <dbReference type="ARBA" id="ARBA00022786"/>
    </source>
</evidence>
<evidence type="ECO:0000313" key="12">
    <source>
        <dbReference type="Proteomes" id="UP001627284"/>
    </source>
</evidence>
<keyword evidence="4" id="KW-0479">Metal-binding</keyword>
<dbReference type="SMART" id="SM00184">
    <property type="entry name" value="RING"/>
    <property type="match status" value="1"/>
</dbReference>
<keyword evidence="6" id="KW-0833">Ubl conjugation pathway</keyword>
<evidence type="ECO:0000259" key="10">
    <source>
        <dbReference type="PROSITE" id="PS50089"/>
    </source>
</evidence>
<dbReference type="PANTHER" id="PTHR22937">
    <property type="entry name" value="E3 UBIQUITIN-PROTEIN LIGASE RNF165"/>
    <property type="match status" value="1"/>
</dbReference>
<evidence type="ECO:0000256" key="2">
    <source>
        <dbReference type="ARBA" id="ARBA00012483"/>
    </source>
</evidence>
<comment type="caution">
    <text evidence="11">The sequence shown here is derived from an EMBL/GenBank/DDBJ whole genome shotgun (WGS) entry which is preliminary data.</text>
</comment>
<dbReference type="InterPro" id="IPR045191">
    <property type="entry name" value="MBR1/2-like"/>
</dbReference>
<dbReference type="InterPro" id="IPR001841">
    <property type="entry name" value="Znf_RING"/>
</dbReference>
<evidence type="ECO:0000256" key="3">
    <source>
        <dbReference type="ARBA" id="ARBA00022679"/>
    </source>
</evidence>
<proteinExistence type="predicted"/>
<feature type="coiled-coil region" evidence="9">
    <location>
        <begin position="53"/>
        <end position="102"/>
    </location>
</feature>
<dbReference type="EMBL" id="JBJKTR010000024">
    <property type="protein sequence ID" value="KAL3323114.1"/>
    <property type="molecule type" value="Genomic_DNA"/>
</dbReference>
<feature type="domain" description="RING-type" evidence="10">
    <location>
        <begin position="240"/>
        <end position="281"/>
    </location>
</feature>
<keyword evidence="9" id="KW-0175">Coiled coil</keyword>
<organism evidence="11 12">
    <name type="scientific">Solanum stoloniferum</name>
    <dbReference type="NCBI Taxonomy" id="62892"/>
    <lineage>
        <taxon>Eukaryota</taxon>
        <taxon>Viridiplantae</taxon>
        <taxon>Streptophyta</taxon>
        <taxon>Embryophyta</taxon>
        <taxon>Tracheophyta</taxon>
        <taxon>Spermatophyta</taxon>
        <taxon>Magnoliopsida</taxon>
        <taxon>eudicotyledons</taxon>
        <taxon>Gunneridae</taxon>
        <taxon>Pentapetalae</taxon>
        <taxon>asterids</taxon>
        <taxon>lamiids</taxon>
        <taxon>Solanales</taxon>
        <taxon>Solanaceae</taxon>
        <taxon>Solanoideae</taxon>
        <taxon>Solaneae</taxon>
        <taxon>Solanum</taxon>
    </lineage>
</organism>
<keyword evidence="12" id="KW-1185">Reference proteome</keyword>
<dbReference type="Pfam" id="PF13639">
    <property type="entry name" value="zf-RING_2"/>
    <property type="match status" value="1"/>
</dbReference>
<evidence type="ECO:0000256" key="8">
    <source>
        <dbReference type="PROSITE-ProRule" id="PRU00175"/>
    </source>
</evidence>
<evidence type="ECO:0000256" key="7">
    <source>
        <dbReference type="ARBA" id="ARBA00022833"/>
    </source>
</evidence>
<dbReference type="GO" id="GO:0008270">
    <property type="term" value="F:zinc ion binding"/>
    <property type="evidence" value="ECO:0007669"/>
    <property type="project" value="UniProtKB-KW"/>
</dbReference>
<reference evidence="11 12" key="1">
    <citation type="submission" date="2024-05" db="EMBL/GenBank/DDBJ databases">
        <title>De novo assembly of an allotetraploid wild potato.</title>
        <authorList>
            <person name="Hosaka A.J."/>
        </authorList>
    </citation>
    <scope>NUCLEOTIDE SEQUENCE [LARGE SCALE GENOMIC DNA]</scope>
    <source>
        <tissue evidence="11">Young leaves</tissue>
    </source>
</reference>
<dbReference type="Gene3D" id="3.30.40.10">
    <property type="entry name" value="Zinc/RING finger domain, C3HC4 (zinc finger)"/>
    <property type="match status" value="1"/>
</dbReference>
<evidence type="ECO:0000313" key="11">
    <source>
        <dbReference type="EMBL" id="KAL3323114.1"/>
    </source>
</evidence>
<comment type="catalytic activity">
    <reaction evidence="1">
        <text>S-ubiquitinyl-[E2 ubiquitin-conjugating enzyme]-L-cysteine + [acceptor protein]-L-lysine = [E2 ubiquitin-conjugating enzyme]-L-cysteine + N(6)-ubiquitinyl-[acceptor protein]-L-lysine.</text>
        <dbReference type="EC" id="2.3.2.27"/>
    </reaction>
</comment>
<dbReference type="PANTHER" id="PTHR22937:SF156">
    <property type="entry name" value="RING-TYPE E3 UBIQUITIN TRANSFERASE"/>
    <property type="match status" value="1"/>
</dbReference>
<evidence type="ECO:0000256" key="5">
    <source>
        <dbReference type="ARBA" id="ARBA00022771"/>
    </source>
</evidence>
<dbReference type="CDD" id="cd16454">
    <property type="entry name" value="RING-H2_PA-TM-RING"/>
    <property type="match status" value="1"/>
</dbReference>
<keyword evidence="5 8" id="KW-0863">Zinc-finger</keyword>
<dbReference type="SUPFAM" id="SSF57850">
    <property type="entry name" value="RING/U-box"/>
    <property type="match status" value="1"/>
</dbReference>
<accession>A0ABD2QUA3</accession>
<evidence type="ECO:0000256" key="4">
    <source>
        <dbReference type="ARBA" id="ARBA00022723"/>
    </source>
</evidence>
<evidence type="ECO:0000256" key="1">
    <source>
        <dbReference type="ARBA" id="ARBA00000900"/>
    </source>
</evidence>
<gene>
    <name evidence="11" type="ORF">AABB24_040296</name>
</gene>
<keyword evidence="3" id="KW-0808">Transferase</keyword>
<dbReference type="InterPro" id="IPR013083">
    <property type="entry name" value="Znf_RING/FYVE/PHD"/>
</dbReference>